<dbReference type="SUPFAM" id="SSF50998">
    <property type="entry name" value="Quinoprotein alcohol dehydrogenase-like"/>
    <property type="match status" value="1"/>
</dbReference>
<name>A0AA47EPL5_9CLOT</name>
<dbReference type="PANTHER" id="PTHR42754">
    <property type="entry name" value="ENDOGLUCANASE"/>
    <property type="match status" value="1"/>
</dbReference>
<sequence length="441" mass="45664">MKQTSDGGYIAVGCSESTDGDFAGVGNKGSLDATLIKFNKNGTTEWIKDIGGKNIDRFYSVQQTLDGGYIAAGYSESSNGDFTGVGNKGSADAILVKFDKNGTTEWIKATSGGLNDYFRSVQQTSDGGYIAAGNSESNNGDFTGVNKGSADAILVKFDKSGTNEWIKDVGGSDSDGLSSVQQTSDGGYIAAAYSASTDGDFTGVRNKGTGGASIIKFNKSGTNEWIKNFSDSGFAGSEFYSVQQTSDGGYVAAGTSFSTGGYLVAGYEKMLLVKFNKSGTSEWFKSFGGAKYGDKFKSVQQTSDGGYVAVGDSTDGATLIKSDNTAITVDSTALRPTGVNASINSSAVAKIDLVSTQLTNTGNNTATFKYKILNTAGINITQKIPASQIKAASAVNSSITLDPLTGTGTITFTASYDVSKPISITLIDSASSITKTSTLNN</sequence>
<dbReference type="RefSeq" id="WP_268056038.1">
    <property type="nucleotide sequence ID" value="NZ_CP086239.1"/>
</dbReference>
<gene>
    <name evidence="1" type="ORF">LL038_09330</name>
</gene>
<organism evidence="1 2">
    <name type="scientific">Clostridium estertheticum</name>
    <dbReference type="NCBI Taxonomy" id="238834"/>
    <lineage>
        <taxon>Bacteria</taxon>
        <taxon>Bacillati</taxon>
        <taxon>Bacillota</taxon>
        <taxon>Clostridia</taxon>
        <taxon>Eubacteriales</taxon>
        <taxon>Clostridiaceae</taxon>
        <taxon>Clostridium</taxon>
    </lineage>
</organism>
<dbReference type="AlphaFoldDB" id="A0AA47EPL5"/>
<dbReference type="Proteomes" id="UP001164733">
    <property type="component" value="Chromosome"/>
</dbReference>
<evidence type="ECO:0000313" key="1">
    <source>
        <dbReference type="EMBL" id="WAG62418.1"/>
    </source>
</evidence>
<dbReference type="EMBL" id="CP086239">
    <property type="protein sequence ID" value="WAG62418.1"/>
    <property type="molecule type" value="Genomic_DNA"/>
</dbReference>
<protein>
    <submittedName>
        <fullName evidence="1">Uncharacterized protein</fullName>
    </submittedName>
</protein>
<accession>A0AA47EPL5</accession>
<reference evidence="1" key="1">
    <citation type="submission" date="2021-11" db="EMBL/GenBank/DDBJ databases">
        <title>Clostridia strains as spoilage organisms.</title>
        <authorList>
            <person name="Wambui J."/>
            <person name="Stevens M.J.A."/>
            <person name="Stephan R."/>
        </authorList>
    </citation>
    <scope>NUCLEOTIDE SEQUENCE</scope>
    <source>
        <strain evidence="1">CF009</strain>
    </source>
</reference>
<proteinExistence type="predicted"/>
<dbReference type="InterPro" id="IPR011047">
    <property type="entry name" value="Quinoprotein_ADH-like_sf"/>
</dbReference>
<evidence type="ECO:0000313" key="2">
    <source>
        <dbReference type="Proteomes" id="UP001164733"/>
    </source>
</evidence>
<dbReference type="PANTHER" id="PTHR42754:SF1">
    <property type="entry name" value="LIPOPROTEIN"/>
    <property type="match status" value="1"/>
</dbReference>